<sequence length="80" mass="9360">MDKNYGGIIWTNHAISRMRDRGIKQSDAWAVWKNPDKSEYSKSKGGWVYERTFGRVTIGVVAKKSENNEWLILSVWSRLR</sequence>
<dbReference type="InterPro" id="IPR025354">
    <property type="entry name" value="DUF4258"/>
</dbReference>
<comment type="caution">
    <text evidence="1">The sequence shown here is derived from an EMBL/GenBank/DDBJ whole genome shotgun (WGS) entry which is preliminary data.</text>
</comment>
<proteinExistence type="predicted"/>
<evidence type="ECO:0000313" key="1">
    <source>
        <dbReference type="EMBL" id="KKQ93794.1"/>
    </source>
</evidence>
<gene>
    <name evidence="1" type="ORF">UT19_C0007G0038</name>
</gene>
<dbReference type="AlphaFoldDB" id="A0A0G0P6P1"/>
<dbReference type="EMBL" id="LBVW01000007">
    <property type="protein sequence ID" value="KKQ93794.1"/>
    <property type="molecule type" value="Genomic_DNA"/>
</dbReference>
<dbReference type="Pfam" id="PF14076">
    <property type="entry name" value="DUF4258"/>
    <property type="match status" value="1"/>
</dbReference>
<reference evidence="1 2" key="1">
    <citation type="journal article" date="2015" name="Nature">
        <title>rRNA introns, odd ribosomes, and small enigmatic genomes across a large radiation of phyla.</title>
        <authorList>
            <person name="Brown C.T."/>
            <person name="Hug L.A."/>
            <person name="Thomas B.C."/>
            <person name="Sharon I."/>
            <person name="Castelle C.J."/>
            <person name="Singh A."/>
            <person name="Wilkins M.J."/>
            <person name="Williams K.H."/>
            <person name="Banfield J.F."/>
        </authorList>
    </citation>
    <scope>NUCLEOTIDE SEQUENCE [LARGE SCALE GENOMIC DNA]</scope>
</reference>
<evidence type="ECO:0008006" key="3">
    <source>
        <dbReference type="Google" id="ProtNLM"/>
    </source>
</evidence>
<evidence type="ECO:0000313" key="2">
    <source>
        <dbReference type="Proteomes" id="UP000034932"/>
    </source>
</evidence>
<accession>A0A0G0P6P1</accession>
<name>A0A0G0P6P1_9BACT</name>
<protein>
    <recommendedName>
        <fullName evidence="3">DUF4258 domain-containing protein</fullName>
    </recommendedName>
</protein>
<dbReference type="STRING" id="1618573.UT19_C0007G0038"/>
<organism evidence="1 2">
    <name type="scientific">Candidatus Woesebacteria bacterium GW2011_GWB1_39_10b</name>
    <dbReference type="NCBI Taxonomy" id="1618573"/>
    <lineage>
        <taxon>Bacteria</taxon>
        <taxon>Candidatus Woeseibacteriota</taxon>
    </lineage>
</organism>
<dbReference type="Proteomes" id="UP000034932">
    <property type="component" value="Unassembled WGS sequence"/>
</dbReference>